<keyword evidence="1" id="KW-0547">Nucleotide-binding</keyword>
<dbReference type="SUPFAM" id="SSF52540">
    <property type="entry name" value="P-loop containing nucleoside triphosphate hydrolases"/>
    <property type="match status" value="1"/>
</dbReference>
<feature type="domain" description="Sigma-54 factor interaction" evidence="3">
    <location>
        <begin position="1"/>
        <end position="83"/>
    </location>
</feature>
<dbReference type="InterPro" id="IPR002078">
    <property type="entry name" value="Sigma_54_int"/>
</dbReference>
<evidence type="ECO:0000256" key="1">
    <source>
        <dbReference type="ARBA" id="ARBA00022741"/>
    </source>
</evidence>
<dbReference type="Gene3D" id="3.40.50.300">
    <property type="entry name" value="P-loop containing nucleotide triphosphate hydrolases"/>
    <property type="match status" value="1"/>
</dbReference>
<dbReference type="CDD" id="cd00009">
    <property type="entry name" value="AAA"/>
    <property type="match status" value="1"/>
</dbReference>
<dbReference type="EMBL" id="LAZR01007475">
    <property type="protein sequence ID" value="KKM85019.1"/>
    <property type="molecule type" value="Genomic_DNA"/>
</dbReference>
<protein>
    <recommendedName>
        <fullName evidence="3">Sigma-54 factor interaction domain-containing protein</fullName>
    </recommendedName>
</protein>
<dbReference type="PANTHER" id="PTHR32071">
    <property type="entry name" value="TRANSCRIPTIONAL REGULATORY PROTEIN"/>
    <property type="match status" value="1"/>
</dbReference>
<dbReference type="GO" id="GO:0006355">
    <property type="term" value="P:regulation of DNA-templated transcription"/>
    <property type="evidence" value="ECO:0007669"/>
    <property type="project" value="InterPro"/>
</dbReference>
<dbReference type="AlphaFoldDB" id="A0A0F9KRZ8"/>
<sequence length="83" mass="8739">MEVIERISSTKATALILGETGTGKELVANVIHYNSDVAGGPFIKVNCAALAEGVLESELFGHEKGAFTGAIKMKKGRFELADS</sequence>
<comment type="caution">
    <text evidence="4">The sequence shown here is derived from an EMBL/GenBank/DDBJ whole genome shotgun (WGS) entry which is preliminary data.</text>
</comment>
<reference evidence="4" key="1">
    <citation type="journal article" date="2015" name="Nature">
        <title>Complex archaea that bridge the gap between prokaryotes and eukaryotes.</title>
        <authorList>
            <person name="Spang A."/>
            <person name="Saw J.H."/>
            <person name="Jorgensen S.L."/>
            <person name="Zaremba-Niedzwiedzka K."/>
            <person name="Martijn J."/>
            <person name="Lind A.E."/>
            <person name="van Eijk R."/>
            <person name="Schleper C."/>
            <person name="Guy L."/>
            <person name="Ettema T.J."/>
        </authorList>
    </citation>
    <scope>NUCLEOTIDE SEQUENCE</scope>
</reference>
<evidence type="ECO:0000313" key="4">
    <source>
        <dbReference type="EMBL" id="KKM85019.1"/>
    </source>
</evidence>
<dbReference type="Pfam" id="PF00158">
    <property type="entry name" value="Sigma54_activat"/>
    <property type="match status" value="1"/>
</dbReference>
<accession>A0A0F9KRZ8</accession>
<evidence type="ECO:0000256" key="2">
    <source>
        <dbReference type="ARBA" id="ARBA00022840"/>
    </source>
</evidence>
<dbReference type="GO" id="GO:0005524">
    <property type="term" value="F:ATP binding"/>
    <property type="evidence" value="ECO:0007669"/>
    <property type="project" value="UniProtKB-KW"/>
</dbReference>
<dbReference type="PROSITE" id="PS50045">
    <property type="entry name" value="SIGMA54_INTERACT_4"/>
    <property type="match status" value="1"/>
</dbReference>
<keyword evidence="2" id="KW-0067">ATP-binding</keyword>
<name>A0A0F9KRZ8_9ZZZZ</name>
<evidence type="ECO:0000259" key="3">
    <source>
        <dbReference type="PROSITE" id="PS50045"/>
    </source>
</evidence>
<dbReference type="InterPro" id="IPR027417">
    <property type="entry name" value="P-loop_NTPase"/>
</dbReference>
<gene>
    <name evidence="4" type="ORF">LCGC14_1293170</name>
</gene>
<feature type="non-terminal residue" evidence="4">
    <location>
        <position position="83"/>
    </location>
</feature>
<organism evidence="4">
    <name type="scientific">marine sediment metagenome</name>
    <dbReference type="NCBI Taxonomy" id="412755"/>
    <lineage>
        <taxon>unclassified sequences</taxon>
        <taxon>metagenomes</taxon>
        <taxon>ecological metagenomes</taxon>
    </lineage>
</organism>
<proteinExistence type="predicted"/>